<feature type="transmembrane region" description="Helical" evidence="1">
    <location>
        <begin position="69"/>
        <end position="87"/>
    </location>
</feature>
<evidence type="ECO:0000313" key="2">
    <source>
        <dbReference type="EMBL" id="KAF8909638.1"/>
    </source>
</evidence>
<gene>
    <name evidence="2" type="ORF">CPB84DRAFT_1432172</name>
</gene>
<reference evidence="2" key="1">
    <citation type="submission" date="2020-11" db="EMBL/GenBank/DDBJ databases">
        <authorList>
            <consortium name="DOE Joint Genome Institute"/>
            <person name="Ahrendt S."/>
            <person name="Riley R."/>
            <person name="Andreopoulos W."/>
            <person name="LaButti K."/>
            <person name="Pangilinan J."/>
            <person name="Ruiz-duenas F.J."/>
            <person name="Barrasa J.M."/>
            <person name="Sanchez-Garcia M."/>
            <person name="Camarero S."/>
            <person name="Miyauchi S."/>
            <person name="Serrano A."/>
            <person name="Linde D."/>
            <person name="Babiker R."/>
            <person name="Drula E."/>
            <person name="Ayuso-Fernandez I."/>
            <person name="Pacheco R."/>
            <person name="Padilla G."/>
            <person name="Ferreira P."/>
            <person name="Barriuso J."/>
            <person name="Kellner H."/>
            <person name="Castanera R."/>
            <person name="Alfaro M."/>
            <person name="Ramirez L."/>
            <person name="Pisabarro A.G."/>
            <person name="Kuo A."/>
            <person name="Tritt A."/>
            <person name="Lipzen A."/>
            <person name="He G."/>
            <person name="Yan M."/>
            <person name="Ng V."/>
            <person name="Cullen D."/>
            <person name="Martin F."/>
            <person name="Rosso M.-N."/>
            <person name="Henrissat B."/>
            <person name="Hibbett D."/>
            <person name="Martinez A.T."/>
            <person name="Grigoriev I.V."/>
        </authorList>
    </citation>
    <scope>NUCLEOTIDE SEQUENCE</scope>
    <source>
        <strain evidence="2">AH 44721</strain>
    </source>
</reference>
<keyword evidence="3" id="KW-1185">Reference proteome</keyword>
<protein>
    <submittedName>
        <fullName evidence="2">Uncharacterized protein</fullName>
    </submittedName>
</protein>
<name>A0A9P5TSJ9_GYMJU</name>
<comment type="caution">
    <text evidence="2">The sequence shown here is derived from an EMBL/GenBank/DDBJ whole genome shotgun (WGS) entry which is preliminary data.</text>
</comment>
<dbReference type="Proteomes" id="UP000724874">
    <property type="component" value="Unassembled WGS sequence"/>
</dbReference>
<evidence type="ECO:0000256" key="1">
    <source>
        <dbReference type="SAM" id="Phobius"/>
    </source>
</evidence>
<keyword evidence="1" id="KW-0472">Membrane</keyword>
<dbReference type="EMBL" id="JADNYJ010000008">
    <property type="protein sequence ID" value="KAF8909638.1"/>
    <property type="molecule type" value="Genomic_DNA"/>
</dbReference>
<organism evidence="2 3">
    <name type="scientific">Gymnopilus junonius</name>
    <name type="common">Spectacular rustgill mushroom</name>
    <name type="synonym">Gymnopilus spectabilis subsp. junonius</name>
    <dbReference type="NCBI Taxonomy" id="109634"/>
    <lineage>
        <taxon>Eukaryota</taxon>
        <taxon>Fungi</taxon>
        <taxon>Dikarya</taxon>
        <taxon>Basidiomycota</taxon>
        <taxon>Agaricomycotina</taxon>
        <taxon>Agaricomycetes</taxon>
        <taxon>Agaricomycetidae</taxon>
        <taxon>Agaricales</taxon>
        <taxon>Agaricineae</taxon>
        <taxon>Hymenogastraceae</taxon>
        <taxon>Gymnopilus</taxon>
    </lineage>
</organism>
<sequence>MNLEHGISTSAGWDCNIRIYITSPKWKGWIVMSNAVTVVFTLLSVGSNQATYGHVFSRSSGSFGTADGGTIWVLIMVPKYSICIWFFRKIISEVNSVATVPETDRRGQAIYVCTKVVRPPHRPSWKVHRPWGAWNVFTNLLRRISIYIVVYSISMKDNARQTEGDHITFLRLFLRRGYNEAAFNRTFL</sequence>
<evidence type="ECO:0000313" key="3">
    <source>
        <dbReference type="Proteomes" id="UP000724874"/>
    </source>
</evidence>
<proteinExistence type="predicted"/>
<keyword evidence="1" id="KW-0812">Transmembrane</keyword>
<accession>A0A9P5TSJ9</accession>
<feature type="transmembrane region" description="Helical" evidence="1">
    <location>
        <begin position="28"/>
        <end position="49"/>
    </location>
</feature>
<keyword evidence="1" id="KW-1133">Transmembrane helix</keyword>
<dbReference type="AlphaFoldDB" id="A0A9P5TSJ9"/>